<proteinExistence type="predicted"/>
<reference evidence="2" key="1">
    <citation type="submission" date="2021-06" db="EMBL/GenBank/DDBJ databases">
        <authorList>
            <person name="Hodson N. C."/>
            <person name="Mongue J. A."/>
            <person name="Jaron S. K."/>
        </authorList>
    </citation>
    <scope>NUCLEOTIDE SEQUENCE</scope>
</reference>
<sequence length="85" mass="9111">LNFLMVVKVVGEGRTLEDDEAISEEIGSSGCSSLSRESRTHSTFGKCPDSPFRQHEKREPAGICDGILRGRGSRPTQSSSSEGGL</sequence>
<protein>
    <submittedName>
        <fullName evidence="2">Uncharacterized protein</fullName>
    </submittedName>
</protein>
<evidence type="ECO:0000256" key="1">
    <source>
        <dbReference type="SAM" id="MobiDB-lite"/>
    </source>
</evidence>
<accession>A0A8J2P9L7</accession>
<feature type="compositionally biased region" description="Polar residues" evidence="1">
    <location>
        <begin position="74"/>
        <end position="85"/>
    </location>
</feature>
<organism evidence="2 3">
    <name type="scientific">Allacma fusca</name>
    <dbReference type="NCBI Taxonomy" id="39272"/>
    <lineage>
        <taxon>Eukaryota</taxon>
        <taxon>Metazoa</taxon>
        <taxon>Ecdysozoa</taxon>
        <taxon>Arthropoda</taxon>
        <taxon>Hexapoda</taxon>
        <taxon>Collembola</taxon>
        <taxon>Symphypleona</taxon>
        <taxon>Sminthuridae</taxon>
        <taxon>Allacma</taxon>
    </lineage>
</organism>
<keyword evidence="3" id="KW-1185">Reference proteome</keyword>
<dbReference type="EMBL" id="CAJVCH010166878">
    <property type="protein sequence ID" value="CAG7728691.1"/>
    <property type="molecule type" value="Genomic_DNA"/>
</dbReference>
<dbReference type="AlphaFoldDB" id="A0A8J2P9L7"/>
<evidence type="ECO:0000313" key="2">
    <source>
        <dbReference type="EMBL" id="CAG7728691.1"/>
    </source>
</evidence>
<comment type="caution">
    <text evidence="2">The sequence shown here is derived from an EMBL/GenBank/DDBJ whole genome shotgun (WGS) entry which is preliminary data.</text>
</comment>
<evidence type="ECO:0000313" key="3">
    <source>
        <dbReference type="Proteomes" id="UP000708208"/>
    </source>
</evidence>
<dbReference type="Proteomes" id="UP000708208">
    <property type="component" value="Unassembled WGS sequence"/>
</dbReference>
<feature type="non-terminal residue" evidence="2">
    <location>
        <position position="1"/>
    </location>
</feature>
<gene>
    <name evidence="2" type="ORF">AFUS01_LOCUS17452</name>
</gene>
<name>A0A8J2P9L7_9HEXA</name>
<feature type="region of interest" description="Disordered" evidence="1">
    <location>
        <begin position="27"/>
        <end position="85"/>
    </location>
</feature>